<proteinExistence type="predicted"/>
<dbReference type="Proteomes" id="UP000800200">
    <property type="component" value="Unassembled WGS sequence"/>
</dbReference>
<feature type="region of interest" description="Disordered" evidence="1">
    <location>
        <begin position="24"/>
        <end position="46"/>
    </location>
</feature>
<reference evidence="3" key="1">
    <citation type="journal article" date="2020" name="Stud. Mycol.">
        <title>101 Dothideomycetes genomes: a test case for predicting lifestyles and emergence of pathogens.</title>
        <authorList>
            <person name="Haridas S."/>
            <person name="Albert R."/>
            <person name="Binder M."/>
            <person name="Bloem J."/>
            <person name="Labutti K."/>
            <person name="Salamov A."/>
            <person name="Andreopoulos B."/>
            <person name="Baker S."/>
            <person name="Barry K."/>
            <person name="Bills G."/>
            <person name="Bluhm B."/>
            <person name="Cannon C."/>
            <person name="Castanera R."/>
            <person name="Culley D."/>
            <person name="Daum C."/>
            <person name="Ezra D."/>
            <person name="Gonzalez J."/>
            <person name="Henrissat B."/>
            <person name="Kuo A."/>
            <person name="Liang C."/>
            <person name="Lipzen A."/>
            <person name="Lutzoni F."/>
            <person name="Magnuson J."/>
            <person name="Mondo S."/>
            <person name="Nolan M."/>
            <person name="Ohm R."/>
            <person name="Pangilinan J."/>
            <person name="Park H.-J."/>
            <person name="Ramirez L."/>
            <person name="Alfaro M."/>
            <person name="Sun H."/>
            <person name="Tritt A."/>
            <person name="Yoshinaga Y."/>
            <person name="Zwiers L.-H."/>
            <person name="Turgeon B."/>
            <person name="Goodwin S."/>
            <person name="Spatafora J."/>
            <person name="Crous P."/>
            <person name="Grigoriev I."/>
        </authorList>
    </citation>
    <scope>NUCLEOTIDE SEQUENCE</scope>
    <source>
        <strain evidence="3">CBS 207.26</strain>
    </source>
</reference>
<feature type="domain" description="F-box" evidence="2">
    <location>
        <begin position="63"/>
        <end position="109"/>
    </location>
</feature>
<feature type="compositionally biased region" description="Polar residues" evidence="1">
    <location>
        <begin position="24"/>
        <end position="34"/>
    </location>
</feature>
<accession>A0A6A6DWP3</accession>
<dbReference type="CDD" id="cd09917">
    <property type="entry name" value="F-box_SF"/>
    <property type="match status" value="1"/>
</dbReference>
<evidence type="ECO:0000313" key="4">
    <source>
        <dbReference type="Proteomes" id="UP000800200"/>
    </source>
</evidence>
<dbReference type="PROSITE" id="PS50181">
    <property type="entry name" value="FBOX"/>
    <property type="match status" value="1"/>
</dbReference>
<keyword evidence="4" id="KW-1185">Reference proteome</keyword>
<organism evidence="3 4">
    <name type="scientific">Zopfia rhizophila CBS 207.26</name>
    <dbReference type="NCBI Taxonomy" id="1314779"/>
    <lineage>
        <taxon>Eukaryota</taxon>
        <taxon>Fungi</taxon>
        <taxon>Dikarya</taxon>
        <taxon>Ascomycota</taxon>
        <taxon>Pezizomycotina</taxon>
        <taxon>Dothideomycetes</taxon>
        <taxon>Dothideomycetes incertae sedis</taxon>
        <taxon>Zopfiaceae</taxon>
        <taxon>Zopfia</taxon>
    </lineage>
</organism>
<dbReference type="SMART" id="SM00256">
    <property type="entry name" value="FBOX"/>
    <property type="match status" value="1"/>
</dbReference>
<evidence type="ECO:0000256" key="1">
    <source>
        <dbReference type="SAM" id="MobiDB-lite"/>
    </source>
</evidence>
<protein>
    <recommendedName>
        <fullName evidence="2">F-box domain-containing protein</fullName>
    </recommendedName>
</protein>
<dbReference type="EMBL" id="ML994647">
    <property type="protein sequence ID" value="KAF2182659.1"/>
    <property type="molecule type" value="Genomic_DNA"/>
</dbReference>
<dbReference type="OrthoDB" id="3649723at2759"/>
<gene>
    <name evidence="3" type="ORF">K469DRAFT_227106</name>
</gene>
<dbReference type="InterPro" id="IPR036047">
    <property type="entry name" value="F-box-like_dom_sf"/>
</dbReference>
<sequence>MNINLRSFHRPIVKLFPFPHPRSTLSTMSPSKSLPHTGRSKRPLETDIQTITPQVKRVKIEQPTYMTSLPNELVELIFLHLPPRVILRCLRVCKSFQSVISGSPLIRAMLHLSPISMNPNGTQKINPFLNRIFPDLPERREKSTFKFDDLVAGSHLVKPIHYYATTEGKSAIKQSRTDKHASWKRMSLGTPGQPIRIRFVRAFEMPDGHFSTSEWEVYCREGLTMPEFREIYEKHKASQWGRPRRPRRAGRLTWEFLCEDKTLWMKNNAEEEEHYLNKVKQRCGDLSSWQDDIRIWYMDRVPRMGWIHTTWNMFEDIDSDDYFEDE</sequence>
<dbReference type="SUPFAM" id="SSF81383">
    <property type="entry name" value="F-box domain"/>
    <property type="match status" value="1"/>
</dbReference>
<name>A0A6A6DWP3_9PEZI</name>
<evidence type="ECO:0000259" key="2">
    <source>
        <dbReference type="PROSITE" id="PS50181"/>
    </source>
</evidence>
<evidence type="ECO:0000313" key="3">
    <source>
        <dbReference type="EMBL" id="KAF2182659.1"/>
    </source>
</evidence>
<dbReference type="InterPro" id="IPR001810">
    <property type="entry name" value="F-box_dom"/>
</dbReference>
<dbReference type="Pfam" id="PF12937">
    <property type="entry name" value="F-box-like"/>
    <property type="match status" value="1"/>
</dbReference>
<dbReference type="Gene3D" id="1.20.1280.50">
    <property type="match status" value="1"/>
</dbReference>
<dbReference type="AlphaFoldDB" id="A0A6A6DWP3"/>